<feature type="compositionally biased region" description="Gly residues" evidence="1">
    <location>
        <begin position="35"/>
        <end position="55"/>
    </location>
</feature>
<evidence type="ECO:0000313" key="3">
    <source>
        <dbReference type="Proteomes" id="UP000824890"/>
    </source>
</evidence>
<name>A0ABQ8B9X3_BRANA</name>
<comment type="caution">
    <text evidence="2">The sequence shown here is derived from an EMBL/GenBank/DDBJ whole genome shotgun (WGS) entry which is preliminary data.</text>
</comment>
<proteinExistence type="predicted"/>
<dbReference type="Proteomes" id="UP000824890">
    <property type="component" value="Unassembled WGS sequence"/>
</dbReference>
<keyword evidence="3" id="KW-1185">Reference proteome</keyword>
<organism evidence="2 3">
    <name type="scientific">Brassica napus</name>
    <name type="common">Rape</name>
    <dbReference type="NCBI Taxonomy" id="3708"/>
    <lineage>
        <taxon>Eukaryota</taxon>
        <taxon>Viridiplantae</taxon>
        <taxon>Streptophyta</taxon>
        <taxon>Embryophyta</taxon>
        <taxon>Tracheophyta</taxon>
        <taxon>Spermatophyta</taxon>
        <taxon>Magnoliopsida</taxon>
        <taxon>eudicotyledons</taxon>
        <taxon>Gunneridae</taxon>
        <taxon>Pentapetalae</taxon>
        <taxon>rosids</taxon>
        <taxon>malvids</taxon>
        <taxon>Brassicales</taxon>
        <taxon>Brassicaceae</taxon>
        <taxon>Brassiceae</taxon>
        <taxon>Brassica</taxon>
    </lineage>
</organism>
<accession>A0ABQ8B9X3</accession>
<protein>
    <submittedName>
        <fullName evidence="2">Uncharacterized protein</fullName>
    </submittedName>
</protein>
<evidence type="ECO:0000313" key="2">
    <source>
        <dbReference type="EMBL" id="KAH0901584.1"/>
    </source>
</evidence>
<dbReference type="EMBL" id="JAGKQM010000011">
    <property type="protein sequence ID" value="KAH0901584.1"/>
    <property type="molecule type" value="Genomic_DNA"/>
</dbReference>
<sequence length="112" mass="10785">MVGGLDGETGPGIGEMGDGGTTIGGLAGEIDGEGGEPPGDGVVGGDGTTTGGRGLGVTERPHPNDAQFTGGKDKKAAHCPGDLCAGLVGIQLRRSSTPGKPIHTGGSPVKKL</sequence>
<feature type="region of interest" description="Disordered" evidence="1">
    <location>
        <begin position="1"/>
        <end position="75"/>
    </location>
</feature>
<evidence type="ECO:0000256" key="1">
    <source>
        <dbReference type="SAM" id="MobiDB-lite"/>
    </source>
</evidence>
<gene>
    <name evidence="2" type="ORF">HID58_041087</name>
</gene>
<feature type="compositionally biased region" description="Gly residues" evidence="1">
    <location>
        <begin position="1"/>
        <end position="27"/>
    </location>
</feature>
<reference evidence="2 3" key="1">
    <citation type="submission" date="2021-05" db="EMBL/GenBank/DDBJ databases">
        <title>Genome Assembly of Synthetic Allotetraploid Brassica napus Reveals Homoeologous Exchanges between Subgenomes.</title>
        <authorList>
            <person name="Davis J.T."/>
        </authorList>
    </citation>
    <scope>NUCLEOTIDE SEQUENCE [LARGE SCALE GENOMIC DNA]</scope>
    <source>
        <strain evidence="3">cv. Da-Ae</strain>
        <tissue evidence="2">Seedling</tissue>
    </source>
</reference>